<dbReference type="InterPro" id="IPR006311">
    <property type="entry name" value="TAT_signal"/>
</dbReference>
<dbReference type="RefSeq" id="WP_046139458.1">
    <property type="nucleotide sequence ID" value="NZ_LANJ01000016.1"/>
</dbReference>
<keyword evidence="2" id="KW-0285">Flavoprotein</keyword>
<dbReference type="Gene3D" id="3.90.700.10">
    <property type="entry name" value="Succinate dehydrogenase/fumarate reductase flavoprotein, catalytic domain"/>
    <property type="match status" value="1"/>
</dbReference>
<evidence type="ECO:0000256" key="4">
    <source>
        <dbReference type="ARBA" id="ARBA00023002"/>
    </source>
</evidence>
<dbReference type="PANTHER" id="PTHR43400:SF10">
    <property type="entry name" value="3-OXOSTEROID 1-DEHYDROGENASE"/>
    <property type="match status" value="1"/>
</dbReference>
<dbReference type="PANTHER" id="PTHR43400">
    <property type="entry name" value="FUMARATE REDUCTASE"/>
    <property type="match status" value="1"/>
</dbReference>
<evidence type="ECO:0000256" key="2">
    <source>
        <dbReference type="ARBA" id="ARBA00022630"/>
    </source>
</evidence>
<dbReference type="STRING" id="1293439.WH87_08775"/>
<gene>
    <name evidence="6" type="ORF">WH87_08775</name>
</gene>
<dbReference type="InterPro" id="IPR003953">
    <property type="entry name" value="FAD-dep_OxRdtase_2_FAD-bd"/>
</dbReference>
<dbReference type="PATRIC" id="fig|1293439.3.peg.1333"/>
<dbReference type="SUPFAM" id="SSF56425">
    <property type="entry name" value="Succinate dehydrogenase/fumarate reductase flavoprotein, catalytic domain"/>
    <property type="match status" value="1"/>
</dbReference>
<reference evidence="6 7" key="1">
    <citation type="submission" date="2015-03" db="EMBL/GenBank/DDBJ databases">
        <authorList>
            <person name="Lepp D."/>
            <person name="Hassan Y.I."/>
            <person name="Li X.-Z."/>
            <person name="Zhou T."/>
        </authorList>
    </citation>
    <scope>NUCLEOTIDE SEQUENCE [LARGE SCALE GENOMIC DNA]</scope>
    <source>
        <strain evidence="6 7">E84</strain>
    </source>
</reference>
<proteinExistence type="predicted"/>
<dbReference type="Gene3D" id="3.50.50.60">
    <property type="entry name" value="FAD/NAD(P)-binding domain"/>
    <property type="match status" value="1"/>
</dbReference>
<comment type="caution">
    <text evidence="6">The sequence shown here is derived from an EMBL/GenBank/DDBJ whole genome shotgun (WGS) entry which is preliminary data.</text>
</comment>
<sequence length="570" mass="61563">MSNTEESRVSRRGFMRAAGLGVASTALGATTITAAQAEEFAWDGEADVVVAGSGGAGLAAAVSAIQNGGSVIVLEKAEYVGGTTSKSGGGWWVPNNHHMHAKGIVDTKEDFLRYSARVAFPELYRPGSPTFGLYERNYKLLDHFYDQGARIAKTLDDTGALPSTMFLSWDGKPAPDYHAQLVENADIRGRQMATRSEDGSIGYGGDMIVYLSMYVEDHGGRIEVGHRVSQILRDETGRVIGLEATTTDGTKRFRAKKGVVFGTGGFTHNKEMATGFLRTPILGGCAVPTNEGDLILMSSQIGVKLGNLNEAWNQQEILEEVLEYSSVPSGVFFLGGDSSIAVNKFGQRMYDEKYVYPERGRSHAVYDQWTGDYPNLYQVFIFDEKAREFGGMLIPEPGSDIPNYVIQADTLEALTEAVQVRFDSLEDRIGPYKLDPAFLDNLKETIGRYNTFAETGKDTDFHRGEAPIDAYFHAVRVDRGLPNPYMAPLSDTGPYFAVLLAGGTLDTKGGPVFDENAQVVDIHDQPIPGLYVAGNAGASPSGKSYLGGGGTLGLGITFGYLAAEHAMKQA</sequence>
<keyword evidence="4" id="KW-0560">Oxidoreductase</keyword>
<dbReference type="AlphaFoldDB" id="A0A0F5Q9Z4"/>
<dbReference type="GO" id="GO:0008202">
    <property type="term" value="P:steroid metabolic process"/>
    <property type="evidence" value="ECO:0007669"/>
    <property type="project" value="UniProtKB-ARBA"/>
</dbReference>
<protein>
    <recommendedName>
        <fullName evidence="5">FAD-dependent oxidoreductase 2 FAD-binding domain-containing protein</fullName>
    </recommendedName>
</protein>
<evidence type="ECO:0000259" key="5">
    <source>
        <dbReference type="Pfam" id="PF00890"/>
    </source>
</evidence>
<evidence type="ECO:0000256" key="1">
    <source>
        <dbReference type="ARBA" id="ARBA00001974"/>
    </source>
</evidence>
<dbReference type="GO" id="GO:0016491">
    <property type="term" value="F:oxidoreductase activity"/>
    <property type="evidence" value="ECO:0007669"/>
    <property type="project" value="UniProtKB-KW"/>
</dbReference>
<evidence type="ECO:0000313" key="6">
    <source>
        <dbReference type="EMBL" id="KKC37785.1"/>
    </source>
</evidence>
<dbReference type="EMBL" id="LANJ01000016">
    <property type="protein sequence ID" value="KKC37785.1"/>
    <property type="molecule type" value="Genomic_DNA"/>
</dbReference>
<evidence type="ECO:0000313" key="7">
    <source>
        <dbReference type="Proteomes" id="UP000033411"/>
    </source>
</evidence>
<keyword evidence="7" id="KW-1185">Reference proteome</keyword>
<organism evidence="6 7">
    <name type="scientific">Devosia epidermidihirudinis</name>
    <dbReference type="NCBI Taxonomy" id="1293439"/>
    <lineage>
        <taxon>Bacteria</taxon>
        <taxon>Pseudomonadati</taxon>
        <taxon>Pseudomonadota</taxon>
        <taxon>Alphaproteobacteria</taxon>
        <taxon>Hyphomicrobiales</taxon>
        <taxon>Devosiaceae</taxon>
        <taxon>Devosia</taxon>
    </lineage>
</organism>
<dbReference type="Proteomes" id="UP000033411">
    <property type="component" value="Unassembled WGS sequence"/>
</dbReference>
<dbReference type="SUPFAM" id="SSF51905">
    <property type="entry name" value="FAD/NAD(P)-binding domain"/>
    <property type="match status" value="1"/>
</dbReference>
<keyword evidence="3" id="KW-0274">FAD</keyword>
<dbReference type="InterPro" id="IPR036188">
    <property type="entry name" value="FAD/NAD-bd_sf"/>
</dbReference>
<name>A0A0F5Q9Z4_9HYPH</name>
<dbReference type="InterPro" id="IPR027477">
    <property type="entry name" value="Succ_DH/fumarate_Rdtase_cat_sf"/>
</dbReference>
<feature type="domain" description="FAD-dependent oxidoreductase 2 FAD-binding" evidence="5">
    <location>
        <begin position="47"/>
        <end position="552"/>
    </location>
</feature>
<dbReference type="PROSITE" id="PS51318">
    <property type="entry name" value="TAT"/>
    <property type="match status" value="1"/>
</dbReference>
<dbReference type="Pfam" id="PF00890">
    <property type="entry name" value="FAD_binding_2"/>
    <property type="match status" value="1"/>
</dbReference>
<evidence type="ECO:0000256" key="3">
    <source>
        <dbReference type="ARBA" id="ARBA00022827"/>
    </source>
</evidence>
<dbReference type="InterPro" id="IPR050315">
    <property type="entry name" value="FAD-oxidoreductase_2"/>
</dbReference>
<accession>A0A0F5Q9Z4</accession>
<comment type="cofactor">
    <cofactor evidence="1">
        <name>FAD</name>
        <dbReference type="ChEBI" id="CHEBI:57692"/>
    </cofactor>
</comment>
<dbReference type="OrthoDB" id="3178130at2"/>